<dbReference type="Pfam" id="PF11941">
    <property type="entry name" value="DUF3459"/>
    <property type="match status" value="1"/>
</dbReference>
<protein>
    <recommendedName>
        <fullName evidence="5 13">Malto-oligosyltrehalose trehalohydrolase</fullName>
        <shortName evidence="14">MTHase</shortName>
        <ecNumber evidence="4 13">3.2.1.141</ecNumber>
    </recommendedName>
    <alternativeName>
        <fullName evidence="11 14">4-alpha-D-((1-&gt;4)-alpha-D-glucano)trehalose trehalohydrolase</fullName>
    </alternativeName>
    <alternativeName>
        <fullName evidence="10 14">Maltooligosyl trehalose trehalohydrolase</fullName>
    </alternativeName>
</protein>
<dbReference type="InterPro" id="IPR014756">
    <property type="entry name" value="Ig_E-set"/>
</dbReference>
<keyword evidence="7 14" id="KW-0378">Hydrolase</keyword>
<evidence type="ECO:0000256" key="17">
    <source>
        <dbReference type="PIRSR" id="PIRSR006337-3"/>
    </source>
</evidence>
<dbReference type="GO" id="GO:0005737">
    <property type="term" value="C:cytoplasm"/>
    <property type="evidence" value="ECO:0007669"/>
    <property type="project" value="UniProtKB-SubCell"/>
</dbReference>
<evidence type="ECO:0000256" key="13">
    <source>
        <dbReference type="NCBIfam" id="TIGR02402"/>
    </source>
</evidence>
<evidence type="ECO:0000256" key="15">
    <source>
        <dbReference type="PIRSR" id="PIRSR006337-1"/>
    </source>
</evidence>
<sequence length="575" mass="64463">MSFPLKVWAPYATDCRVLIDGQRHDLTPGEQGWFGGEVEMQEGSRYGFELLKDGEWSTPLPDPRTRSQPEGVHGLSEWVTADFAWNDHDYAGRQLNEMVIYELHTGVFTPEGTLDAAAEKLDYLQDLGINTVQLMPVQPFGGDRNWGYDGVELYAVHASYGGPRALKRFVDAAHQRGMAVLLDVVFNHFGPDGNYLGAFGPYTAGGSTGWGEVVNLSMAGSDHVRSFVLGAVRQWLEEFHVDGLRLDAVHAYDDRRAYSIMEEMRAVADEVQALDHRPRTLIAESDLNNPRLITPQSEGGFGLDGQWVDDIHHGLHSLVSGETEGYYCDYGTLKIYAEILRRGWRFNNDYSEFRQKTHGRPLDLERTPSWRLVTYTTTHDQTGNRAAGDRPSMYLSPRQQVLKATLTLLSPFTPMLFMGEEFGARTPFPFFCSHTDADLLQATRDGRRREFANIGWDENDIPDPAAEETFESAKLVWNFDEEQQEIHAAYKRLLALRAAHDIAHPRLDEWMVDHGAENDRWLAFGHGRFLVVANLSDQPVCAPYAGEALFGSGEVNPDGASTSLGAWSCALLATR</sequence>
<proteinExistence type="inferred from homology"/>
<dbReference type="RefSeq" id="WP_139465050.1">
    <property type="nucleotide sequence ID" value="NZ_VDHJ01000003.1"/>
</dbReference>
<dbReference type="NCBIfam" id="TIGR02402">
    <property type="entry name" value="trehalose_TreZ"/>
    <property type="match status" value="1"/>
</dbReference>
<dbReference type="GO" id="GO:0005992">
    <property type="term" value="P:trehalose biosynthetic process"/>
    <property type="evidence" value="ECO:0007669"/>
    <property type="project" value="UniProtKB-UniRule"/>
</dbReference>
<dbReference type="InterPro" id="IPR044901">
    <property type="entry name" value="Trehalose_TreZ_E-set_sf"/>
</dbReference>
<evidence type="ECO:0000256" key="9">
    <source>
        <dbReference type="ARBA" id="ARBA00023295"/>
    </source>
</evidence>
<evidence type="ECO:0000313" key="19">
    <source>
        <dbReference type="EMBL" id="TNL99374.1"/>
    </source>
</evidence>
<evidence type="ECO:0000313" key="20">
    <source>
        <dbReference type="Proteomes" id="UP000312032"/>
    </source>
</evidence>
<keyword evidence="6" id="KW-0963">Cytoplasm</keyword>
<dbReference type="SUPFAM" id="SSF81296">
    <property type="entry name" value="E set domains"/>
    <property type="match status" value="1"/>
</dbReference>
<gene>
    <name evidence="19" type="primary">treZ</name>
    <name evidence="19" type="ORF">FHE74_03180</name>
</gene>
<keyword evidence="8" id="KW-0119">Carbohydrate metabolism</keyword>
<evidence type="ECO:0000256" key="8">
    <source>
        <dbReference type="ARBA" id="ARBA00023277"/>
    </source>
</evidence>
<feature type="binding site" evidence="16">
    <location>
        <begin position="379"/>
        <end position="384"/>
    </location>
    <ligand>
        <name>substrate</name>
    </ligand>
</feature>
<dbReference type="InterPro" id="IPR012768">
    <property type="entry name" value="Trehalose_TreZ"/>
</dbReference>
<evidence type="ECO:0000256" key="16">
    <source>
        <dbReference type="PIRSR" id="PIRSR006337-2"/>
    </source>
</evidence>
<evidence type="ECO:0000256" key="11">
    <source>
        <dbReference type="ARBA" id="ARBA00033284"/>
    </source>
</evidence>
<evidence type="ECO:0000256" key="5">
    <source>
        <dbReference type="ARBA" id="ARBA00015938"/>
    </source>
</evidence>
<dbReference type="EC" id="3.2.1.141" evidence="4 13"/>
<dbReference type="Gene3D" id="3.20.20.80">
    <property type="entry name" value="Glycosidases"/>
    <property type="match status" value="1"/>
</dbReference>
<organism evidence="19 20">
    <name type="scientific">Corynebacterium tapiri</name>
    <dbReference type="NCBI Taxonomy" id="1448266"/>
    <lineage>
        <taxon>Bacteria</taxon>
        <taxon>Bacillati</taxon>
        <taxon>Actinomycetota</taxon>
        <taxon>Actinomycetes</taxon>
        <taxon>Mycobacteriales</taxon>
        <taxon>Corynebacteriaceae</taxon>
        <taxon>Corynebacterium</taxon>
    </lineage>
</organism>
<dbReference type="PANTHER" id="PTHR43651:SF11">
    <property type="entry name" value="MALTO-OLIGOSYLTREHALOSE TREHALOHYDROLASE"/>
    <property type="match status" value="1"/>
</dbReference>
<name>A0A5C4U6K5_9CORY</name>
<accession>A0A5C4U6K5</accession>
<reference evidence="19 20" key="1">
    <citation type="submission" date="2019-06" db="EMBL/GenBank/DDBJ databases">
        <authorList>
            <person name="Li J."/>
        </authorList>
    </citation>
    <scope>NUCLEOTIDE SEQUENCE [LARGE SCALE GENOMIC DNA]</scope>
    <source>
        <strain evidence="19 20">LMG 28165</strain>
    </source>
</reference>
<dbReference type="PIRSF" id="PIRSF006337">
    <property type="entry name" value="Trehalose_TreZ"/>
    <property type="match status" value="1"/>
</dbReference>
<evidence type="ECO:0000259" key="18">
    <source>
        <dbReference type="SMART" id="SM00642"/>
    </source>
</evidence>
<feature type="domain" description="Glycosyl hydrolase family 13 catalytic" evidence="18">
    <location>
        <begin position="77"/>
        <end position="447"/>
    </location>
</feature>
<dbReference type="OrthoDB" id="9800174at2"/>
<dbReference type="InterPro" id="IPR006047">
    <property type="entry name" value="GH13_cat_dom"/>
</dbReference>
<dbReference type="Proteomes" id="UP000312032">
    <property type="component" value="Unassembled WGS sequence"/>
</dbReference>
<dbReference type="InterPro" id="IPR017853">
    <property type="entry name" value="GH"/>
</dbReference>
<evidence type="ECO:0000256" key="6">
    <source>
        <dbReference type="ARBA" id="ARBA00022490"/>
    </source>
</evidence>
<dbReference type="InterPro" id="IPR022567">
    <property type="entry name" value="DUF3459"/>
</dbReference>
<evidence type="ECO:0000256" key="4">
    <source>
        <dbReference type="ARBA" id="ARBA00012268"/>
    </source>
</evidence>
<dbReference type="PANTHER" id="PTHR43651">
    <property type="entry name" value="1,4-ALPHA-GLUCAN-BRANCHING ENZYME"/>
    <property type="match status" value="1"/>
</dbReference>
<evidence type="ECO:0000256" key="7">
    <source>
        <dbReference type="ARBA" id="ARBA00022801"/>
    </source>
</evidence>
<dbReference type="UniPathway" id="UPA00299"/>
<dbReference type="CDD" id="cd11325">
    <property type="entry name" value="AmyAc_GTHase"/>
    <property type="match status" value="1"/>
</dbReference>
<comment type="pathway">
    <text evidence="2 14">Glycan biosynthesis; trehalose biosynthesis.</text>
</comment>
<dbReference type="GO" id="GO:0033942">
    <property type="term" value="F:4-alpha-D-(1-&gt;4)-alpha-D-glucanotrehalose trehalohydrolase activity"/>
    <property type="evidence" value="ECO:0007669"/>
    <property type="project" value="UniProtKB-EC"/>
</dbReference>
<dbReference type="InterPro" id="IPR013783">
    <property type="entry name" value="Ig-like_fold"/>
</dbReference>
<feature type="binding site" evidence="16">
    <location>
        <begin position="245"/>
        <end position="250"/>
    </location>
    <ligand>
        <name>substrate</name>
    </ligand>
</feature>
<dbReference type="AlphaFoldDB" id="A0A5C4U6K5"/>
<comment type="catalytic activity">
    <reaction evidence="12 14">
        <text>hydrolysis of (1-&gt;4)-alpha-D-glucosidic linkage in 4-alpha-D-[(1-&gt;4)-alpha-D-glucanosyl]n trehalose to yield trehalose and (1-&gt;4)-alpha-D-glucan.</text>
        <dbReference type="EC" id="3.2.1.141"/>
    </reaction>
</comment>
<comment type="similarity">
    <text evidence="3 14">Belongs to the glycosyl hydrolase 13 family.</text>
</comment>
<feature type="site" description="Transition state stabilizer" evidence="17">
    <location>
        <position position="380"/>
    </location>
</feature>
<dbReference type="SUPFAM" id="SSF51445">
    <property type="entry name" value="(Trans)glycosidases"/>
    <property type="match status" value="1"/>
</dbReference>
<dbReference type="SMART" id="SM00642">
    <property type="entry name" value="Aamy"/>
    <property type="match status" value="1"/>
</dbReference>
<feature type="binding site" evidence="16">
    <location>
        <begin position="309"/>
        <end position="313"/>
    </location>
    <ligand>
        <name>substrate</name>
    </ligand>
</feature>
<evidence type="ECO:0000256" key="12">
    <source>
        <dbReference type="ARBA" id="ARBA00034013"/>
    </source>
</evidence>
<comment type="subcellular location">
    <subcellularLocation>
        <location evidence="1 15">Cytoplasm</location>
    </subcellularLocation>
</comment>
<feature type="active site" description="Nucleophile" evidence="15">
    <location>
        <position position="247"/>
    </location>
</feature>
<keyword evidence="20" id="KW-1185">Reference proteome</keyword>
<dbReference type="EMBL" id="VDHJ01000003">
    <property type="protein sequence ID" value="TNL99374.1"/>
    <property type="molecule type" value="Genomic_DNA"/>
</dbReference>
<evidence type="ECO:0000256" key="10">
    <source>
        <dbReference type="ARBA" id="ARBA00032057"/>
    </source>
</evidence>
<dbReference type="CDD" id="cd02853">
    <property type="entry name" value="E_set_MTHase_like_N"/>
    <property type="match status" value="1"/>
</dbReference>
<dbReference type="Gene3D" id="2.60.40.10">
    <property type="entry name" value="Immunoglobulins"/>
    <property type="match status" value="1"/>
</dbReference>
<dbReference type="Gene3D" id="1.10.10.760">
    <property type="entry name" value="E-set domains of sugar-utilizing enzymes"/>
    <property type="match status" value="1"/>
</dbReference>
<evidence type="ECO:0000256" key="3">
    <source>
        <dbReference type="ARBA" id="ARBA00008061"/>
    </source>
</evidence>
<evidence type="ECO:0000256" key="14">
    <source>
        <dbReference type="PIRNR" id="PIRNR006337"/>
    </source>
</evidence>
<feature type="active site" description="Proton donor" evidence="15">
    <location>
        <position position="284"/>
    </location>
</feature>
<keyword evidence="9 14" id="KW-0326">Glycosidase</keyword>
<evidence type="ECO:0000256" key="2">
    <source>
        <dbReference type="ARBA" id="ARBA00005199"/>
    </source>
</evidence>
<evidence type="ECO:0000256" key="1">
    <source>
        <dbReference type="ARBA" id="ARBA00004496"/>
    </source>
</evidence>
<dbReference type="Pfam" id="PF00128">
    <property type="entry name" value="Alpha-amylase"/>
    <property type="match status" value="1"/>
</dbReference>
<comment type="caution">
    <text evidence="19">The sequence shown here is derived from an EMBL/GenBank/DDBJ whole genome shotgun (WGS) entry which is preliminary data.</text>
</comment>